<keyword evidence="4" id="KW-0804">Transcription</keyword>
<accession>A0A840PD02</accession>
<dbReference type="EMBL" id="JACHGN010000028">
    <property type="protein sequence ID" value="MBB5139294.1"/>
    <property type="molecule type" value="Genomic_DNA"/>
</dbReference>
<dbReference type="PROSITE" id="PS50110">
    <property type="entry name" value="RESPONSE_REGULATORY"/>
    <property type="match status" value="1"/>
</dbReference>
<feature type="domain" description="HTH luxR-type" evidence="6">
    <location>
        <begin position="148"/>
        <end position="213"/>
    </location>
</feature>
<evidence type="ECO:0000256" key="5">
    <source>
        <dbReference type="PROSITE-ProRule" id="PRU00169"/>
    </source>
</evidence>
<dbReference type="Proteomes" id="UP000578449">
    <property type="component" value="Unassembled WGS sequence"/>
</dbReference>
<dbReference type="Pfam" id="PF00196">
    <property type="entry name" value="GerE"/>
    <property type="match status" value="1"/>
</dbReference>
<evidence type="ECO:0000313" key="8">
    <source>
        <dbReference type="EMBL" id="MBB5139294.1"/>
    </source>
</evidence>
<dbReference type="InterPro" id="IPR058245">
    <property type="entry name" value="NreC/VraR/RcsB-like_REC"/>
</dbReference>
<dbReference type="SMART" id="SM00421">
    <property type="entry name" value="HTH_LUXR"/>
    <property type="match status" value="1"/>
</dbReference>
<evidence type="ECO:0000313" key="9">
    <source>
        <dbReference type="Proteomes" id="UP000578449"/>
    </source>
</evidence>
<dbReference type="InterPro" id="IPR039420">
    <property type="entry name" value="WalR-like"/>
</dbReference>
<dbReference type="PANTHER" id="PTHR43214:SF24">
    <property type="entry name" value="TRANSCRIPTIONAL REGULATORY PROTEIN NARL-RELATED"/>
    <property type="match status" value="1"/>
</dbReference>
<comment type="caution">
    <text evidence="5">Lacks conserved residue(s) required for the propagation of feature annotation.</text>
</comment>
<gene>
    <name evidence="8" type="ORF">HNP84_009057</name>
</gene>
<dbReference type="Pfam" id="PF00072">
    <property type="entry name" value="Response_reg"/>
    <property type="match status" value="1"/>
</dbReference>
<dbReference type="SMART" id="SM00448">
    <property type="entry name" value="REC"/>
    <property type="match status" value="1"/>
</dbReference>
<keyword evidence="9" id="KW-1185">Reference proteome</keyword>
<proteinExistence type="predicted"/>
<dbReference type="SUPFAM" id="SSF52172">
    <property type="entry name" value="CheY-like"/>
    <property type="match status" value="1"/>
</dbReference>
<feature type="domain" description="Response regulatory" evidence="7">
    <location>
        <begin position="3"/>
        <end position="117"/>
    </location>
</feature>
<keyword evidence="3 8" id="KW-0238">DNA-binding</keyword>
<dbReference type="GO" id="GO:0003677">
    <property type="term" value="F:DNA binding"/>
    <property type="evidence" value="ECO:0007669"/>
    <property type="project" value="UniProtKB-KW"/>
</dbReference>
<dbReference type="RefSeq" id="WP_221337532.1">
    <property type="nucleotide sequence ID" value="NZ_BAABIX010000026.1"/>
</dbReference>
<evidence type="ECO:0000256" key="1">
    <source>
        <dbReference type="ARBA" id="ARBA00022553"/>
    </source>
</evidence>
<dbReference type="SUPFAM" id="SSF46894">
    <property type="entry name" value="C-terminal effector domain of the bipartite response regulators"/>
    <property type="match status" value="1"/>
</dbReference>
<dbReference type="InterPro" id="IPR016032">
    <property type="entry name" value="Sig_transdc_resp-reg_C-effctor"/>
</dbReference>
<name>A0A840PD02_9ACTN</name>
<dbReference type="InterPro" id="IPR011006">
    <property type="entry name" value="CheY-like_superfamily"/>
</dbReference>
<dbReference type="CDD" id="cd06170">
    <property type="entry name" value="LuxR_C_like"/>
    <property type="match status" value="1"/>
</dbReference>
<dbReference type="PRINTS" id="PR00038">
    <property type="entry name" value="HTHLUXR"/>
</dbReference>
<keyword evidence="1" id="KW-0597">Phosphoprotein</keyword>
<evidence type="ECO:0000259" key="7">
    <source>
        <dbReference type="PROSITE" id="PS50110"/>
    </source>
</evidence>
<reference evidence="8 9" key="1">
    <citation type="submission" date="2020-08" db="EMBL/GenBank/DDBJ databases">
        <title>Genomic Encyclopedia of Type Strains, Phase IV (KMG-IV): sequencing the most valuable type-strain genomes for metagenomic binning, comparative biology and taxonomic classification.</title>
        <authorList>
            <person name="Goeker M."/>
        </authorList>
    </citation>
    <scope>NUCLEOTIDE SEQUENCE [LARGE SCALE GENOMIC DNA]</scope>
    <source>
        <strain evidence="8 9">DSM 45615</strain>
    </source>
</reference>
<sequence length="232" mass="24478">MTRILIVDDESLLRAGLLLIIGSVQGFEAVAVDGAEAVGETRRRRPDVVLLHLGMRSMDGFAVLKVLLSLPDPPRVAVLTTSSVDVCVVRALRMGASGFLSRDGRPEELIASVSALVLGKTVLSPLAVAQLLAELERQEPRAGVATEARRLTAGLTTREHDVLTMMAAGLSNADIGRRLLLGTGTVKDYVSAILSKLRVTNRVQAAMIAYRAGLLDATFTGALEGSPSGQPA</sequence>
<dbReference type="PANTHER" id="PTHR43214">
    <property type="entry name" value="TWO-COMPONENT RESPONSE REGULATOR"/>
    <property type="match status" value="1"/>
</dbReference>
<dbReference type="GO" id="GO:0006355">
    <property type="term" value="P:regulation of DNA-templated transcription"/>
    <property type="evidence" value="ECO:0007669"/>
    <property type="project" value="InterPro"/>
</dbReference>
<evidence type="ECO:0000256" key="3">
    <source>
        <dbReference type="ARBA" id="ARBA00023125"/>
    </source>
</evidence>
<dbReference type="Gene3D" id="3.40.50.2300">
    <property type="match status" value="1"/>
</dbReference>
<evidence type="ECO:0000256" key="4">
    <source>
        <dbReference type="ARBA" id="ARBA00023163"/>
    </source>
</evidence>
<evidence type="ECO:0000256" key="2">
    <source>
        <dbReference type="ARBA" id="ARBA00023015"/>
    </source>
</evidence>
<dbReference type="PROSITE" id="PS00622">
    <property type="entry name" value="HTH_LUXR_1"/>
    <property type="match status" value="1"/>
</dbReference>
<dbReference type="AlphaFoldDB" id="A0A840PD02"/>
<evidence type="ECO:0000259" key="6">
    <source>
        <dbReference type="PROSITE" id="PS50043"/>
    </source>
</evidence>
<dbReference type="InterPro" id="IPR000792">
    <property type="entry name" value="Tscrpt_reg_LuxR_C"/>
</dbReference>
<protein>
    <submittedName>
        <fullName evidence="8">DNA-binding NarL/FixJ family response regulator</fullName>
    </submittedName>
</protein>
<comment type="caution">
    <text evidence="8">The sequence shown here is derived from an EMBL/GenBank/DDBJ whole genome shotgun (WGS) entry which is preliminary data.</text>
</comment>
<dbReference type="InterPro" id="IPR001789">
    <property type="entry name" value="Sig_transdc_resp-reg_receiver"/>
</dbReference>
<dbReference type="CDD" id="cd17535">
    <property type="entry name" value="REC_NarL-like"/>
    <property type="match status" value="1"/>
</dbReference>
<dbReference type="PROSITE" id="PS50043">
    <property type="entry name" value="HTH_LUXR_2"/>
    <property type="match status" value="1"/>
</dbReference>
<organism evidence="8 9">
    <name type="scientific">Thermocatellispora tengchongensis</name>
    <dbReference type="NCBI Taxonomy" id="1073253"/>
    <lineage>
        <taxon>Bacteria</taxon>
        <taxon>Bacillati</taxon>
        <taxon>Actinomycetota</taxon>
        <taxon>Actinomycetes</taxon>
        <taxon>Streptosporangiales</taxon>
        <taxon>Streptosporangiaceae</taxon>
        <taxon>Thermocatellispora</taxon>
    </lineage>
</organism>
<keyword evidence="2" id="KW-0805">Transcription regulation</keyword>
<dbReference type="GO" id="GO:0000160">
    <property type="term" value="P:phosphorelay signal transduction system"/>
    <property type="evidence" value="ECO:0007669"/>
    <property type="project" value="InterPro"/>
</dbReference>